<evidence type="ECO:0000313" key="2">
    <source>
        <dbReference type="EMBL" id="NGO70280.1"/>
    </source>
</evidence>
<keyword evidence="3" id="KW-1185">Reference proteome</keyword>
<dbReference type="RefSeq" id="WP_165299949.1">
    <property type="nucleotide sequence ID" value="NZ_JAAKZZ010000182.1"/>
</dbReference>
<sequence length="54" mass="5390">MSGSRTEHRPDAVLISVVHGGIARDHGGTLTASSPGTGQGARCLVSLPSARPAP</sequence>
<dbReference type="Proteomes" id="UP000477722">
    <property type="component" value="Unassembled WGS sequence"/>
</dbReference>
<protein>
    <submittedName>
        <fullName evidence="2">Uncharacterized protein</fullName>
    </submittedName>
</protein>
<feature type="region of interest" description="Disordered" evidence="1">
    <location>
        <begin position="26"/>
        <end position="54"/>
    </location>
</feature>
<organism evidence="2 3">
    <name type="scientific">Streptomyces boncukensis</name>
    <dbReference type="NCBI Taxonomy" id="2711219"/>
    <lineage>
        <taxon>Bacteria</taxon>
        <taxon>Bacillati</taxon>
        <taxon>Actinomycetota</taxon>
        <taxon>Actinomycetes</taxon>
        <taxon>Kitasatosporales</taxon>
        <taxon>Streptomycetaceae</taxon>
        <taxon>Streptomyces</taxon>
    </lineage>
</organism>
<gene>
    <name evidence="2" type="ORF">G5C65_18390</name>
</gene>
<evidence type="ECO:0000256" key="1">
    <source>
        <dbReference type="SAM" id="MobiDB-lite"/>
    </source>
</evidence>
<accession>A0A6G4X065</accession>
<name>A0A6G4X065_9ACTN</name>
<comment type="caution">
    <text evidence="2">The sequence shown here is derived from an EMBL/GenBank/DDBJ whole genome shotgun (WGS) entry which is preliminary data.</text>
</comment>
<proteinExistence type="predicted"/>
<reference evidence="2 3" key="1">
    <citation type="submission" date="2020-02" db="EMBL/GenBank/DDBJ databases">
        <title>Whole-genome analyses of novel actinobacteria.</title>
        <authorList>
            <person name="Sahin N."/>
            <person name="Tatar D."/>
        </authorList>
    </citation>
    <scope>NUCLEOTIDE SEQUENCE [LARGE SCALE GENOMIC DNA]</scope>
    <source>
        <strain evidence="2 3">SB3404</strain>
    </source>
</reference>
<dbReference type="AlphaFoldDB" id="A0A6G4X065"/>
<dbReference type="EMBL" id="JAAKZZ010000182">
    <property type="protein sequence ID" value="NGO70280.1"/>
    <property type="molecule type" value="Genomic_DNA"/>
</dbReference>
<evidence type="ECO:0000313" key="3">
    <source>
        <dbReference type="Proteomes" id="UP000477722"/>
    </source>
</evidence>